<feature type="transmembrane region" description="Helical" evidence="1">
    <location>
        <begin position="113"/>
        <end position="145"/>
    </location>
</feature>
<evidence type="ECO:0000256" key="1">
    <source>
        <dbReference type="SAM" id="Phobius"/>
    </source>
</evidence>
<reference evidence="3 4" key="1">
    <citation type="submission" date="2023-08" db="EMBL/GenBank/DDBJ databases">
        <authorList>
            <person name="Girao M."/>
            <person name="Carvalho M.F."/>
        </authorList>
    </citation>
    <scope>NUCLEOTIDE SEQUENCE [LARGE SCALE GENOMIC DNA]</scope>
    <source>
        <strain evidence="3 4">CT-R113</strain>
    </source>
</reference>
<feature type="transmembrane region" description="Helical" evidence="1">
    <location>
        <begin position="241"/>
        <end position="264"/>
    </location>
</feature>
<organism evidence="3 4">
    <name type="scientific">Nocardiopsis codii</name>
    <dbReference type="NCBI Taxonomy" id="3065942"/>
    <lineage>
        <taxon>Bacteria</taxon>
        <taxon>Bacillati</taxon>
        <taxon>Actinomycetota</taxon>
        <taxon>Actinomycetes</taxon>
        <taxon>Streptosporangiales</taxon>
        <taxon>Nocardiopsidaceae</taxon>
        <taxon>Nocardiopsis</taxon>
    </lineage>
</organism>
<dbReference type="InterPro" id="IPR052529">
    <property type="entry name" value="Bact_Transport_Assoc"/>
</dbReference>
<keyword evidence="1" id="KW-1133">Transmembrane helix</keyword>
<feature type="transmembrane region" description="Helical" evidence="1">
    <location>
        <begin position="157"/>
        <end position="175"/>
    </location>
</feature>
<keyword evidence="4" id="KW-1185">Reference proteome</keyword>
<feature type="transmembrane region" description="Helical" evidence="1">
    <location>
        <begin position="201"/>
        <end position="221"/>
    </location>
</feature>
<dbReference type="RefSeq" id="WP_330094640.1">
    <property type="nucleotide sequence ID" value="NZ_JAUZMY010000036.1"/>
</dbReference>
<dbReference type="Pfam" id="PF04235">
    <property type="entry name" value="DUF418"/>
    <property type="match status" value="1"/>
</dbReference>
<name>A0ABU7KF91_9ACTN</name>
<evidence type="ECO:0000313" key="3">
    <source>
        <dbReference type="EMBL" id="MEE2040877.1"/>
    </source>
</evidence>
<evidence type="ECO:0000259" key="2">
    <source>
        <dbReference type="Pfam" id="PF04235"/>
    </source>
</evidence>
<dbReference type="PANTHER" id="PTHR30590">
    <property type="entry name" value="INNER MEMBRANE PROTEIN"/>
    <property type="match status" value="1"/>
</dbReference>
<accession>A0ABU7KF91</accession>
<dbReference type="InterPro" id="IPR007349">
    <property type="entry name" value="DUF418"/>
</dbReference>
<keyword evidence="1" id="KW-0812">Transmembrane</keyword>
<dbReference type="EMBL" id="JAUZMY010000036">
    <property type="protein sequence ID" value="MEE2040877.1"/>
    <property type="molecule type" value="Genomic_DNA"/>
</dbReference>
<dbReference type="PANTHER" id="PTHR30590:SF2">
    <property type="entry name" value="INNER MEMBRANE PROTEIN"/>
    <property type="match status" value="1"/>
</dbReference>
<comment type="caution">
    <text evidence="3">The sequence shown here is derived from an EMBL/GenBank/DDBJ whole genome shotgun (WGS) entry which is preliminary data.</text>
</comment>
<feature type="domain" description="DUF418" evidence="2">
    <location>
        <begin position="222"/>
        <end position="386"/>
    </location>
</feature>
<evidence type="ECO:0000313" key="4">
    <source>
        <dbReference type="Proteomes" id="UP001356095"/>
    </source>
</evidence>
<keyword evidence="1" id="KW-0472">Membrane</keyword>
<feature type="transmembrane region" description="Helical" evidence="1">
    <location>
        <begin position="319"/>
        <end position="338"/>
    </location>
</feature>
<protein>
    <submittedName>
        <fullName evidence="3">DUF418 domain-containing protein</fullName>
    </submittedName>
</protein>
<gene>
    <name evidence="3" type="ORF">Q8791_27020</name>
</gene>
<feature type="transmembrane region" description="Helical" evidence="1">
    <location>
        <begin position="344"/>
        <end position="364"/>
    </location>
</feature>
<proteinExistence type="predicted"/>
<sequence length="399" mass="43179">MSPSPDAARAHTGLDPSRRSLAPDLARGMMLLVIATVHAHLFRQMVTGGDAFTLDDTLDVAVTGFMVLVAESRGYPLFAALFGYGLAQIHRHRTGEGHPWPRVRTLLRRRGRWMLLIGFLHTLLLFQGDIIGVYGLIAVCFVFLLGASDRRLLSHGFAWMAVGGLAYSVLDFVFARLRQETPVLGQEVTLAQELLTRSTGWLPSLVLMVTVSVFPVAVGVWAARRRLLERPEEHLPLLRRVALVGVPVAVLGGVPYLAVVLEVADFGAAAQIGARWLHILSGYAGGFGYAALIALAAVRIGGRRGPVVRALVATGQRSMTCYLLQSVAWAVLFLPFTLDLAGRLSDAASVAVGAGVWLATVVLADLMRRAGLRGPFEVLIRRLTYGRPRREPDSAGLPS</sequence>
<feature type="transmembrane region" description="Helical" evidence="1">
    <location>
        <begin position="276"/>
        <end position="298"/>
    </location>
</feature>
<dbReference type="Proteomes" id="UP001356095">
    <property type="component" value="Unassembled WGS sequence"/>
</dbReference>